<dbReference type="AlphaFoldDB" id="A0A4Y2FNP6"/>
<evidence type="ECO:0000313" key="1">
    <source>
        <dbReference type="EMBL" id="GBM42206.1"/>
    </source>
</evidence>
<gene>
    <name evidence="1" type="ORF">AVEN_17232_1</name>
</gene>
<dbReference type="EMBL" id="BGPR01000990">
    <property type="protein sequence ID" value="GBM42206.1"/>
    <property type="molecule type" value="Genomic_DNA"/>
</dbReference>
<proteinExistence type="predicted"/>
<protein>
    <submittedName>
        <fullName evidence="1">Uncharacterized protein</fullName>
    </submittedName>
</protein>
<evidence type="ECO:0000313" key="2">
    <source>
        <dbReference type="Proteomes" id="UP000499080"/>
    </source>
</evidence>
<dbReference type="Proteomes" id="UP000499080">
    <property type="component" value="Unassembled WGS sequence"/>
</dbReference>
<comment type="caution">
    <text evidence="1">The sequence shown here is derived from an EMBL/GenBank/DDBJ whole genome shotgun (WGS) entry which is preliminary data.</text>
</comment>
<name>A0A4Y2FNP6_ARAVE</name>
<keyword evidence="2" id="KW-1185">Reference proteome</keyword>
<reference evidence="1 2" key="1">
    <citation type="journal article" date="2019" name="Sci. Rep.">
        <title>Orb-weaving spider Araneus ventricosus genome elucidates the spidroin gene catalogue.</title>
        <authorList>
            <person name="Kono N."/>
            <person name="Nakamura H."/>
            <person name="Ohtoshi R."/>
            <person name="Moran D.A.P."/>
            <person name="Shinohara A."/>
            <person name="Yoshida Y."/>
            <person name="Fujiwara M."/>
            <person name="Mori M."/>
            <person name="Tomita M."/>
            <person name="Arakawa K."/>
        </authorList>
    </citation>
    <scope>NUCLEOTIDE SEQUENCE [LARGE SCALE GENOMIC DNA]</scope>
</reference>
<organism evidence="1 2">
    <name type="scientific">Araneus ventricosus</name>
    <name type="common">Orbweaver spider</name>
    <name type="synonym">Epeira ventricosa</name>
    <dbReference type="NCBI Taxonomy" id="182803"/>
    <lineage>
        <taxon>Eukaryota</taxon>
        <taxon>Metazoa</taxon>
        <taxon>Ecdysozoa</taxon>
        <taxon>Arthropoda</taxon>
        <taxon>Chelicerata</taxon>
        <taxon>Arachnida</taxon>
        <taxon>Araneae</taxon>
        <taxon>Araneomorphae</taxon>
        <taxon>Entelegynae</taxon>
        <taxon>Araneoidea</taxon>
        <taxon>Araneidae</taxon>
        <taxon>Araneus</taxon>
    </lineage>
</organism>
<accession>A0A4Y2FNP6</accession>
<sequence>MEMIPNESRSDLHPSSAPFFLPPQNHHENFRAFSAFSLSGEGHPFSFEAKHSRFPIPSPIKKLFRPPLHPQSVFLLLMFQPNPFWSTSCKEGTSKYLPPNGMRFGVKD</sequence>